<name>A0AAD5WIY9_PARTN</name>
<reference evidence="2" key="1">
    <citation type="submission" date="2021-06" db="EMBL/GenBank/DDBJ databases">
        <title>Parelaphostrongylus tenuis whole genome reference sequence.</title>
        <authorList>
            <person name="Garwood T.J."/>
            <person name="Larsen P.A."/>
            <person name="Fountain-Jones N.M."/>
            <person name="Garbe J.R."/>
            <person name="Macchietto M.G."/>
            <person name="Kania S.A."/>
            <person name="Gerhold R.W."/>
            <person name="Richards J.E."/>
            <person name="Wolf T.M."/>
        </authorList>
    </citation>
    <scope>NUCLEOTIDE SEQUENCE</scope>
    <source>
        <strain evidence="2">MNPRO001-30</strain>
        <tissue evidence="2">Meninges</tissue>
    </source>
</reference>
<evidence type="ECO:0000256" key="1">
    <source>
        <dbReference type="SAM" id="MobiDB-lite"/>
    </source>
</evidence>
<evidence type="ECO:0000313" key="2">
    <source>
        <dbReference type="EMBL" id="KAJ1371585.1"/>
    </source>
</evidence>
<evidence type="ECO:0000313" key="3">
    <source>
        <dbReference type="Proteomes" id="UP001196413"/>
    </source>
</evidence>
<gene>
    <name evidence="2" type="ORF">KIN20_033560</name>
</gene>
<protein>
    <submittedName>
        <fullName evidence="2">Uncharacterized protein</fullName>
    </submittedName>
</protein>
<feature type="region of interest" description="Disordered" evidence="1">
    <location>
        <begin position="1"/>
        <end position="20"/>
    </location>
</feature>
<proteinExistence type="predicted"/>
<dbReference type="AlphaFoldDB" id="A0AAD5WIY9"/>
<accession>A0AAD5WIY9</accession>
<dbReference type="EMBL" id="JAHQIW010007006">
    <property type="protein sequence ID" value="KAJ1371585.1"/>
    <property type="molecule type" value="Genomic_DNA"/>
</dbReference>
<dbReference type="Proteomes" id="UP001196413">
    <property type="component" value="Unassembled WGS sequence"/>
</dbReference>
<sequence length="139" mass="15682">MRHQPEHTSNISRQKTEPPCAESSDVAFGIKFAHTCSITNKPLLQFADLPVRIGTDAQTVFENINHSQAWRLMSRRASFRFFTESTSSALMVVIRPSGIQLHVQMDSRQKLCSHPSELDRADSQVLAASRRDDQCQAQL</sequence>
<keyword evidence="3" id="KW-1185">Reference proteome</keyword>
<organism evidence="2 3">
    <name type="scientific">Parelaphostrongylus tenuis</name>
    <name type="common">Meningeal worm</name>
    <dbReference type="NCBI Taxonomy" id="148309"/>
    <lineage>
        <taxon>Eukaryota</taxon>
        <taxon>Metazoa</taxon>
        <taxon>Ecdysozoa</taxon>
        <taxon>Nematoda</taxon>
        <taxon>Chromadorea</taxon>
        <taxon>Rhabditida</taxon>
        <taxon>Rhabditina</taxon>
        <taxon>Rhabditomorpha</taxon>
        <taxon>Strongyloidea</taxon>
        <taxon>Metastrongylidae</taxon>
        <taxon>Parelaphostrongylus</taxon>
    </lineage>
</organism>
<comment type="caution">
    <text evidence="2">The sequence shown here is derived from an EMBL/GenBank/DDBJ whole genome shotgun (WGS) entry which is preliminary data.</text>
</comment>